<dbReference type="GO" id="GO:0000466">
    <property type="term" value="P:maturation of 5.8S rRNA from tricistronic rRNA transcript (SSU-rRNA, 5.8S rRNA, LSU-rRNA)"/>
    <property type="evidence" value="ECO:0007669"/>
    <property type="project" value="TreeGrafter"/>
</dbReference>
<feature type="compositionally biased region" description="Basic and acidic residues" evidence="1">
    <location>
        <begin position="313"/>
        <end position="323"/>
    </location>
</feature>
<dbReference type="InterPro" id="IPR032436">
    <property type="entry name" value="URB1_C"/>
</dbReference>
<feature type="domain" description="URB1 N-terminal" evidence="2">
    <location>
        <begin position="76"/>
        <end position="397"/>
    </location>
</feature>
<evidence type="ECO:0000259" key="4">
    <source>
        <dbReference type="Pfam" id="PF26140"/>
    </source>
</evidence>
<proteinExistence type="predicted"/>
<comment type="caution">
    <text evidence="5">The sequence shown here is derived from an EMBL/GenBank/DDBJ whole genome shotgun (WGS) entry which is preliminary data.</text>
</comment>
<dbReference type="Pfam" id="PF16201">
    <property type="entry name" value="NopRA1"/>
    <property type="match status" value="1"/>
</dbReference>
<dbReference type="Pfam" id="PF26140">
    <property type="entry name" value="HEAT_URB1"/>
    <property type="match status" value="1"/>
</dbReference>
<dbReference type="GO" id="GO:0005730">
    <property type="term" value="C:nucleolus"/>
    <property type="evidence" value="ECO:0007669"/>
    <property type="project" value="TreeGrafter"/>
</dbReference>
<gene>
    <name evidence="5" type="ORF">RDB_LOCUS41276</name>
</gene>
<dbReference type="PANTHER" id="PTHR13500">
    <property type="entry name" value="NUCLEOLAR PRERIBOSOMAL-ASSOCIATED PROTEIN 1"/>
    <property type="match status" value="1"/>
</dbReference>
<dbReference type="InterPro" id="IPR059018">
    <property type="entry name" value="HEAT_URB1"/>
</dbReference>
<evidence type="ECO:0000313" key="6">
    <source>
        <dbReference type="Proteomes" id="UP000663846"/>
    </source>
</evidence>
<dbReference type="InterPro" id="IPR021714">
    <property type="entry name" value="URB1_N"/>
</dbReference>
<name>A0A8H2WNA1_9AGAM</name>
<accession>A0A8H2WNA1</accession>
<dbReference type="PANTHER" id="PTHR13500:SF0">
    <property type="entry name" value="NUCLEOLAR PRE-RIBOSOMAL-ASSOCIATED PROTEIN 1"/>
    <property type="match status" value="1"/>
</dbReference>
<dbReference type="SUPFAM" id="SSF48371">
    <property type="entry name" value="ARM repeat"/>
    <property type="match status" value="1"/>
</dbReference>
<feature type="domain" description="URB1 central HEAT repeat" evidence="4">
    <location>
        <begin position="641"/>
        <end position="781"/>
    </location>
</feature>
<protein>
    <recommendedName>
        <fullName evidence="7">Nucleolar pre-ribosomal-associated protein 1</fullName>
    </recommendedName>
</protein>
<reference evidence="5" key="1">
    <citation type="submission" date="2021-01" db="EMBL/GenBank/DDBJ databases">
        <authorList>
            <person name="Kaushik A."/>
        </authorList>
    </citation>
    <scope>NUCLEOTIDE SEQUENCE</scope>
    <source>
        <strain evidence="5">AG1-1C</strain>
    </source>
</reference>
<evidence type="ECO:0000313" key="5">
    <source>
        <dbReference type="EMBL" id="CAE6388826.1"/>
    </source>
</evidence>
<evidence type="ECO:0000256" key="1">
    <source>
        <dbReference type="SAM" id="MobiDB-lite"/>
    </source>
</evidence>
<dbReference type="Pfam" id="PF11707">
    <property type="entry name" value="Npa1"/>
    <property type="match status" value="1"/>
</dbReference>
<sequence>MAKVKRPRTVQGKNTTEFQSSEPLVEALKSRNPDVLKNSLVSFRNQITVAYGERPSVGDARVLLVTSWLEKSPGANELFDIWDTGSNFTSLVLTSLAHTLSLISGTPAGSIHAPTILRTLFDSTHARRLNAHLASGQTDVVLAALKVLGAAALVDQRLTFDSISWTAKALPKLLSHRHRTPTSQPLVHPSVRTALINLILALLPLTLSLELFAALFKGIAQDEGVIIKLVLETCWEKVWGDVKVPKSLKVKVFGGLAIYLQPLYDRTGPDATDPLAPADVVHHFLLALCTKPGTGLCFRSRGWYPRPSENPFEDQRATGKEEGAAEEDGETSTRGTVYNPLLLKLLRTLRPAVDARQHELAVRILNACPDLVGAYFAKGAAQLGLSLEPRLSTRWITSIGFIAAVVKADIPVDSFYVDTPSHTLASSSASNGAYRADPPPLSAVAESIVPNILTRAWLTKGLTKPALAGESNLAPANTGMLVQHTTIRLITQCLLKLSNVLEAFPPGWSERTAEVVDAVRKRVPEFGVVAGIAQEASKALQKSEDSSMDNKAEARELLLAEGSLRLMWLYARILPGTMAETRFDIGKLLQETEIEEPEDGQTNGIGGLKVMCQIHMLRLLGENDQFVWSAKHPGSQHTHMYRLLSLHLRTPYAQLQAASASLIMRLFGTSVLFEHDAKEVAAWMESLPRTKYTSSPGAEDDIAIFLAFFDDVLSRCVKTPYKYLEQGKQLYASTNDVSRMPSPLLMTVLEQLRHKPMDPTSRRLIASFSARLVKLLVGKMEVRDAKAISGYMRDVFNKEGGESPGLKVVSRLEAFLEDLVPAEVMMDTDTGVISRPAAILFVEEVGSIDVSDDKAIRAQAIARVMDWVRSSGEELSSPDIVKLLRSLGTWSIDRATLRELLEEFDFTALSTSLLSLVDDKETIDLLLNGISFSTAFRMMIHQDTSSGIYHTAFTKSLSQLPVELLTWACELIAHRLGAAINTSSRSATCACLSALASLCQYAATTSEKDGVKRALFAGLPVLKSLLTEFSWVNDFKTMVSMLLAGNNDNDLALASPYSQYWSGSLLEARSIIDLEANATGFSIWIPFTPTSTCIQILKLLLSRIQDWGPVSSALILLLESLANHLRANNLQQADSRQLAETLPELIKLPKFTESPHLIKLASTIVQQELPLGLDLSSVEDNGDLSDMVKQAASRWSSRTGVIDYVSWLGFSGWVQTEELARMSTALVYLSKNARDAFAAWVEDQDTLSTRSIGPCFALVDCYSAIAQNEKRKLSSQLLFSKILDCAARVLFKRGESNERQRWAMHILIMATQEFPNNIENAVHIVTKRFPSSHKDVFHRYALSFFVEGAPQSHWEDVLDSVIDSGLLWLVRRFAEDETDSPELQSCLPIFAKLLPRSSNIKPHLAEPVLVAAIKNRLQSSCVMSLCSQVVAHISLKPMSVNKLLQSILHHPSLASICQTSPLVEGGPISLLRALFCKHPSSTCHPSHIIPLLHVYRGTLSQRDTQILAIFHLFEKSRQISASDILKNWIPGLSHTQSKDFLGAVCHFDPATMFRTCTSFPQRRDPHVMELGTEDNRSDVYDPNFVLPLLVALMASDEPVTSMQWVDLCRTNALSLAVSSLSSKRPAMRQLGYAALVTAYTRLPDVDFQERNQLIYTLDLLRNLIPQPDSTPSHTIPRLPTYTTLLLSHALRDIFSPATPLYPLISRFLLQRPEFDPKDVPLLYTLLYSSSGDWRRERGWMLRFLADGMCSTEDWRVLKRRHTWDLLASLFQSSIEDRMLRLSILEVLINASANKHAATSLVLSSSIISWIHMQLDHTLPGEALVYLKVLDNMAIVLDHEQIEKATSGHWRDNITEVIGKAVTCCESESSVVCLASRVLLRLTAKLEHTPKSFAHAVKTIMATLPALESLPMQLLVDQSPTDGIELLLHTSRNLLQPLAGTPAKHWSSTISALWTLCMNVEVDGGLWTGVTSRALLANVALGGLGDLAWVRNQGVALSIGASADQSGNL</sequence>
<organism evidence="5 6">
    <name type="scientific">Rhizoctonia solani</name>
    <dbReference type="NCBI Taxonomy" id="456999"/>
    <lineage>
        <taxon>Eukaryota</taxon>
        <taxon>Fungi</taxon>
        <taxon>Dikarya</taxon>
        <taxon>Basidiomycota</taxon>
        <taxon>Agaricomycotina</taxon>
        <taxon>Agaricomycetes</taxon>
        <taxon>Cantharellales</taxon>
        <taxon>Ceratobasidiaceae</taxon>
        <taxon>Rhizoctonia</taxon>
    </lineage>
</organism>
<evidence type="ECO:0000259" key="2">
    <source>
        <dbReference type="Pfam" id="PF11707"/>
    </source>
</evidence>
<feature type="region of interest" description="Disordered" evidence="1">
    <location>
        <begin position="308"/>
        <end position="333"/>
    </location>
</feature>
<dbReference type="InterPro" id="IPR016024">
    <property type="entry name" value="ARM-type_fold"/>
</dbReference>
<dbReference type="InterPro" id="IPR039844">
    <property type="entry name" value="URB1"/>
</dbReference>
<evidence type="ECO:0008006" key="7">
    <source>
        <dbReference type="Google" id="ProtNLM"/>
    </source>
</evidence>
<dbReference type="Proteomes" id="UP000663846">
    <property type="component" value="Unassembled WGS sequence"/>
</dbReference>
<feature type="domain" description="URB1 C-terminal" evidence="3">
    <location>
        <begin position="1613"/>
        <end position="1809"/>
    </location>
</feature>
<evidence type="ECO:0000259" key="3">
    <source>
        <dbReference type="Pfam" id="PF16201"/>
    </source>
</evidence>
<dbReference type="EMBL" id="CAJMWS010000271">
    <property type="protein sequence ID" value="CAE6388826.1"/>
    <property type="molecule type" value="Genomic_DNA"/>
</dbReference>
<dbReference type="GO" id="GO:0000463">
    <property type="term" value="P:maturation of LSU-rRNA from tricistronic rRNA transcript (SSU-rRNA, 5.8S rRNA, LSU-rRNA)"/>
    <property type="evidence" value="ECO:0007669"/>
    <property type="project" value="TreeGrafter"/>
</dbReference>